<keyword evidence="5" id="KW-1185">Reference proteome</keyword>
<proteinExistence type="inferred from homology"/>
<evidence type="ECO:0000256" key="2">
    <source>
        <dbReference type="ARBA" id="ARBA00023067"/>
    </source>
</evidence>
<dbReference type="GO" id="GO:0030527">
    <property type="term" value="F:structural constituent of chromatin"/>
    <property type="evidence" value="ECO:0007669"/>
    <property type="project" value="InterPro"/>
</dbReference>
<evidence type="ECO:0000256" key="3">
    <source>
        <dbReference type="RuleBase" id="RU003939"/>
    </source>
</evidence>
<dbReference type="EMBL" id="JABUOH010000054">
    <property type="protein sequence ID" value="NWN45974.1"/>
    <property type="molecule type" value="Genomic_DNA"/>
</dbReference>
<dbReference type="SUPFAM" id="SSF47729">
    <property type="entry name" value="IHF-like DNA-binding proteins"/>
    <property type="match status" value="1"/>
</dbReference>
<comment type="similarity">
    <text evidence="3">Belongs to the bacterial histone-like protein family.</text>
</comment>
<evidence type="ECO:0000313" key="5">
    <source>
        <dbReference type="Proteomes" id="UP000568109"/>
    </source>
</evidence>
<dbReference type="InterPro" id="IPR000119">
    <property type="entry name" value="Hist_DNA-bd"/>
</dbReference>
<protein>
    <submittedName>
        <fullName evidence="4">HU family DNA-binding protein</fullName>
    </submittedName>
</protein>
<accession>A0A851HI44</accession>
<comment type="function">
    <text evidence="1">Histone-like DNA-binding protein which is capable of wrapping DNA to stabilize it, and thus to prevent its denaturation under extreme environmental conditions.</text>
</comment>
<keyword evidence="4" id="KW-0238">DNA-binding</keyword>
<comment type="caution">
    <text evidence="4">The sequence shown here is derived from an EMBL/GenBank/DDBJ whole genome shotgun (WGS) entry which is preliminary data.</text>
</comment>
<reference evidence="4 5" key="1">
    <citation type="submission" date="2020-06" db="EMBL/GenBank/DDBJ databases">
        <title>Draft genome sequence of Candidatus Phytoplasma pruni (X-disease group, subgroup 16SrIII-B) strain ChTDIII from Argentina.</title>
        <authorList>
            <person name="Fernandez F.D."/>
            <person name="Zuebert C."/>
            <person name="Huettel B."/>
            <person name="Kube M."/>
            <person name="Conci L.R."/>
        </authorList>
    </citation>
    <scope>NUCLEOTIDE SEQUENCE [LARGE SCALE GENOMIC DNA]</scope>
    <source>
        <strain evidence="4 5">ChTDIII</strain>
    </source>
</reference>
<keyword evidence="2" id="KW-0226">DNA condensation</keyword>
<dbReference type="Pfam" id="PF00216">
    <property type="entry name" value="Bac_DNA_binding"/>
    <property type="match status" value="1"/>
</dbReference>
<evidence type="ECO:0000313" key="4">
    <source>
        <dbReference type="EMBL" id="NWN45974.1"/>
    </source>
</evidence>
<dbReference type="InterPro" id="IPR010992">
    <property type="entry name" value="IHF-like_DNA-bd_dom_sf"/>
</dbReference>
<dbReference type="RefSeq" id="WP_178734358.1">
    <property type="nucleotide sequence ID" value="NZ_JABUOH010000054.1"/>
</dbReference>
<dbReference type="AlphaFoldDB" id="A0A851HI44"/>
<dbReference type="PANTHER" id="PTHR33175">
    <property type="entry name" value="DNA-BINDING PROTEIN HU"/>
    <property type="match status" value="1"/>
</dbReference>
<dbReference type="SMART" id="SM00411">
    <property type="entry name" value="BHL"/>
    <property type="match status" value="1"/>
</dbReference>
<dbReference type="PANTHER" id="PTHR33175:SF12">
    <property type="entry name" value="DNA-BINDING PROTEIN HU-ALPHA"/>
    <property type="match status" value="1"/>
</dbReference>
<dbReference type="GO" id="GO:0005829">
    <property type="term" value="C:cytosol"/>
    <property type="evidence" value="ECO:0007669"/>
    <property type="project" value="TreeGrafter"/>
</dbReference>
<gene>
    <name evidence="4" type="ORF">HR065_02670</name>
</gene>
<sequence>MITKKEMIALLAAKQNISLTQARENYESLESVVKEVLVSHQEVVLYPSVGKLVLQHRPAHSGRNPQTGEKMNVAAKTVVRYRPSSALKRMVQNVKVNK</sequence>
<dbReference type="Gene3D" id="4.10.520.10">
    <property type="entry name" value="IHF-like DNA-binding proteins"/>
    <property type="match status" value="1"/>
</dbReference>
<evidence type="ECO:0000256" key="1">
    <source>
        <dbReference type="ARBA" id="ARBA00003819"/>
    </source>
</evidence>
<organism evidence="4 5">
    <name type="scientific">Candidatus Phytoplasma pruni</name>
    <dbReference type="NCBI Taxonomy" id="479893"/>
    <lineage>
        <taxon>Bacteria</taxon>
        <taxon>Bacillati</taxon>
        <taxon>Mycoplasmatota</taxon>
        <taxon>Mollicutes</taxon>
        <taxon>Acholeplasmatales</taxon>
        <taxon>Acholeplasmataceae</taxon>
        <taxon>Candidatus Phytoplasma</taxon>
        <taxon>16SrIII (X-disease group)</taxon>
    </lineage>
</organism>
<dbReference type="GO" id="GO:0030261">
    <property type="term" value="P:chromosome condensation"/>
    <property type="evidence" value="ECO:0007669"/>
    <property type="project" value="UniProtKB-KW"/>
</dbReference>
<dbReference type="GO" id="GO:0003677">
    <property type="term" value="F:DNA binding"/>
    <property type="evidence" value="ECO:0007669"/>
    <property type="project" value="UniProtKB-KW"/>
</dbReference>
<dbReference type="CDD" id="cd00591">
    <property type="entry name" value="HU_IHF"/>
    <property type="match status" value="1"/>
</dbReference>
<name>A0A851HI44_9MOLU</name>
<dbReference type="Proteomes" id="UP000568109">
    <property type="component" value="Unassembled WGS sequence"/>
</dbReference>